<reference evidence="2 3" key="1">
    <citation type="journal article" date="2014" name="PLoS Genet.">
        <title>Phylogenetically driven sequencing of extremely halophilic archaea reveals strategies for static and dynamic osmo-response.</title>
        <authorList>
            <person name="Becker E.A."/>
            <person name="Seitzer P.M."/>
            <person name="Tritt A."/>
            <person name="Larsen D."/>
            <person name="Krusor M."/>
            <person name="Yao A.I."/>
            <person name="Wu D."/>
            <person name="Madern D."/>
            <person name="Eisen J.A."/>
            <person name="Darling A.E."/>
            <person name="Facciotti M.T."/>
        </authorList>
    </citation>
    <scope>NUCLEOTIDE SEQUENCE [LARGE SCALE GENOMIC DNA]</scope>
    <source>
        <strain evidence="2 3">ATCC BAA-1513</strain>
    </source>
</reference>
<dbReference type="EMBL" id="AOLK01000005">
    <property type="protein sequence ID" value="ELZ88787.1"/>
    <property type="molecule type" value="Genomic_DNA"/>
</dbReference>
<evidence type="ECO:0000313" key="3">
    <source>
        <dbReference type="Proteomes" id="UP000011612"/>
    </source>
</evidence>
<comment type="caution">
    <text evidence="2">The sequence shown here is derived from an EMBL/GenBank/DDBJ whole genome shotgun (WGS) entry which is preliminary data.</text>
</comment>
<keyword evidence="3" id="KW-1185">Reference proteome</keyword>
<protein>
    <submittedName>
        <fullName evidence="2">Uncharacterized protein</fullName>
    </submittedName>
</protein>
<organism evidence="2 3">
    <name type="scientific">Haloferax elongans ATCC BAA-1513</name>
    <dbReference type="NCBI Taxonomy" id="1230453"/>
    <lineage>
        <taxon>Archaea</taxon>
        <taxon>Methanobacteriati</taxon>
        <taxon>Methanobacteriota</taxon>
        <taxon>Stenosarchaea group</taxon>
        <taxon>Halobacteria</taxon>
        <taxon>Halobacteriales</taxon>
        <taxon>Haloferacaceae</taxon>
        <taxon>Haloferax</taxon>
    </lineage>
</organism>
<dbReference type="STRING" id="1230453.C453_00950"/>
<feature type="non-terminal residue" evidence="2">
    <location>
        <position position="203"/>
    </location>
</feature>
<gene>
    <name evidence="2" type="ORF">C453_00950</name>
</gene>
<feature type="compositionally biased region" description="Basic and acidic residues" evidence="1">
    <location>
        <begin position="139"/>
        <end position="149"/>
    </location>
</feature>
<sequence>MDNPGLDEANVEADDVLSDQRQLELSDLTDRLTQWNPTKVAVERPYDRSDDVNSLYREYQSGDRSYSEVETIDPPHPYRDESDTECRSEVVQIGFRLADSLDLNRVHPVDYPMLLANDEAEELEEQGFRPEQKTAPTVRDPEAVEKERTDRLAESTLIDYHQWLNQEEEIRFNHEGMFEQLIPFGVDDNFAGPKMLATWFDRN</sequence>
<dbReference type="OrthoDB" id="289926at2157"/>
<feature type="region of interest" description="Disordered" evidence="1">
    <location>
        <begin position="59"/>
        <end position="85"/>
    </location>
</feature>
<dbReference type="Pfam" id="PF18950">
    <property type="entry name" value="DUF5694"/>
    <property type="match status" value="1"/>
</dbReference>
<proteinExistence type="predicted"/>
<feature type="compositionally biased region" description="Basic and acidic residues" evidence="1">
    <location>
        <begin position="76"/>
        <end position="85"/>
    </location>
</feature>
<name>M0HYK5_HALEO</name>
<accession>M0HYK5</accession>
<feature type="region of interest" description="Disordered" evidence="1">
    <location>
        <begin position="125"/>
        <end position="149"/>
    </location>
</feature>
<dbReference type="AlphaFoldDB" id="M0HYK5"/>
<dbReference type="Proteomes" id="UP000011612">
    <property type="component" value="Unassembled WGS sequence"/>
</dbReference>
<evidence type="ECO:0000256" key="1">
    <source>
        <dbReference type="SAM" id="MobiDB-lite"/>
    </source>
</evidence>
<evidence type="ECO:0000313" key="2">
    <source>
        <dbReference type="EMBL" id="ELZ88787.1"/>
    </source>
</evidence>
<dbReference type="RefSeq" id="WP_008322095.1">
    <property type="nucleotide sequence ID" value="NZ_AOLK01000005.1"/>
</dbReference>
<dbReference type="InterPro" id="IPR043749">
    <property type="entry name" value="DUF5694"/>
</dbReference>